<name>A0A165FUC9_EXIGL</name>
<organism evidence="1 2">
    <name type="scientific">Exidia glandulosa HHB12029</name>
    <dbReference type="NCBI Taxonomy" id="1314781"/>
    <lineage>
        <taxon>Eukaryota</taxon>
        <taxon>Fungi</taxon>
        <taxon>Dikarya</taxon>
        <taxon>Basidiomycota</taxon>
        <taxon>Agaricomycotina</taxon>
        <taxon>Agaricomycetes</taxon>
        <taxon>Auriculariales</taxon>
        <taxon>Exidiaceae</taxon>
        <taxon>Exidia</taxon>
    </lineage>
</organism>
<evidence type="ECO:0000313" key="2">
    <source>
        <dbReference type="Proteomes" id="UP000077266"/>
    </source>
</evidence>
<dbReference type="InParanoid" id="A0A165FUC9"/>
<sequence length="268" mass="28984">MCDAALELAKRLRHTGDYKGALLALSRLDEGPALDSLGRTLVISERASVFIAQGYIQRAAEVIEPLQSDAPNDSLVALLARVCNALLSILVDGRVREARTIADAAMQALTSSSPAGEPELIRLIEIACVRITLLAIMVMDLDSQPADAGKLHAQVRLAGMLDCLLADDRMEDAYDVLVLSVQTIPPSQSISRLEAFIALCGDARDRPGAHLRGLALLELAQVQFKAGEAWIPTLIAAKDCLTVANFEIFGRKPHFSTRPCDFRDTLNI</sequence>
<accession>A0A165FUC9</accession>
<dbReference type="EMBL" id="KV426070">
    <property type="protein sequence ID" value="KZV89544.1"/>
    <property type="molecule type" value="Genomic_DNA"/>
</dbReference>
<keyword evidence="2" id="KW-1185">Reference proteome</keyword>
<dbReference type="Proteomes" id="UP000077266">
    <property type="component" value="Unassembled WGS sequence"/>
</dbReference>
<dbReference type="AlphaFoldDB" id="A0A165FUC9"/>
<protein>
    <submittedName>
        <fullName evidence="1">Uncharacterized protein</fullName>
    </submittedName>
</protein>
<proteinExistence type="predicted"/>
<gene>
    <name evidence="1" type="ORF">EXIGLDRAFT_721237</name>
</gene>
<evidence type="ECO:0000313" key="1">
    <source>
        <dbReference type="EMBL" id="KZV89544.1"/>
    </source>
</evidence>
<reference evidence="1 2" key="1">
    <citation type="journal article" date="2016" name="Mol. Biol. Evol.">
        <title>Comparative Genomics of Early-Diverging Mushroom-Forming Fungi Provides Insights into the Origins of Lignocellulose Decay Capabilities.</title>
        <authorList>
            <person name="Nagy L.G."/>
            <person name="Riley R."/>
            <person name="Tritt A."/>
            <person name="Adam C."/>
            <person name="Daum C."/>
            <person name="Floudas D."/>
            <person name="Sun H."/>
            <person name="Yadav J.S."/>
            <person name="Pangilinan J."/>
            <person name="Larsson K.H."/>
            <person name="Matsuura K."/>
            <person name="Barry K."/>
            <person name="Labutti K."/>
            <person name="Kuo R."/>
            <person name="Ohm R.A."/>
            <person name="Bhattacharya S.S."/>
            <person name="Shirouzu T."/>
            <person name="Yoshinaga Y."/>
            <person name="Martin F.M."/>
            <person name="Grigoriev I.V."/>
            <person name="Hibbett D.S."/>
        </authorList>
    </citation>
    <scope>NUCLEOTIDE SEQUENCE [LARGE SCALE GENOMIC DNA]</scope>
    <source>
        <strain evidence="1 2">HHB12029</strain>
    </source>
</reference>